<evidence type="ECO:0000256" key="3">
    <source>
        <dbReference type="ARBA" id="ARBA00022448"/>
    </source>
</evidence>
<reference evidence="6 7" key="1">
    <citation type="submission" date="2014-05" db="EMBL/GenBank/DDBJ databases">
        <title>Draft Genome Sequence of Nitratireductor basaltis Strain UMTGB225, A Marine Bacterium Isolated from Green Barrel Tunicate.</title>
        <authorList>
            <person name="Gan H.Y."/>
        </authorList>
    </citation>
    <scope>NUCLEOTIDE SEQUENCE [LARGE SCALE GENOMIC DNA]</scope>
    <source>
        <strain evidence="6 7">UMTGB225</strain>
    </source>
</reference>
<dbReference type="STRING" id="472175.EL18_00064"/>
<organism evidence="6 7">
    <name type="scientific">Nitratireductor basaltis</name>
    <dbReference type="NCBI Taxonomy" id="472175"/>
    <lineage>
        <taxon>Bacteria</taxon>
        <taxon>Pseudomonadati</taxon>
        <taxon>Pseudomonadota</taxon>
        <taxon>Alphaproteobacteria</taxon>
        <taxon>Hyphomicrobiales</taxon>
        <taxon>Phyllobacteriaceae</taxon>
        <taxon>Nitratireductor</taxon>
    </lineage>
</organism>
<proteinExistence type="inferred from homology"/>
<comment type="subcellular location">
    <subcellularLocation>
        <location evidence="1">Periplasm</location>
    </subcellularLocation>
</comment>
<keyword evidence="3" id="KW-0813">Transport</keyword>
<comment type="similarity">
    <text evidence="2">Belongs to the bacterial solute-binding protein 1 family.</text>
</comment>
<evidence type="ECO:0000313" key="7">
    <source>
        <dbReference type="Proteomes" id="UP000053675"/>
    </source>
</evidence>
<feature type="signal peptide" evidence="5">
    <location>
        <begin position="1"/>
        <end position="25"/>
    </location>
</feature>
<dbReference type="InterPro" id="IPR006059">
    <property type="entry name" value="SBP"/>
</dbReference>
<comment type="caution">
    <text evidence="6">The sequence shown here is derived from an EMBL/GenBank/DDBJ whole genome shotgun (WGS) entry which is preliminary data.</text>
</comment>
<dbReference type="EMBL" id="JMQM01000001">
    <property type="protein sequence ID" value="KFB09050.1"/>
    <property type="molecule type" value="Genomic_DNA"/>
</dbReference>
<accession>A0A084U7W4</accession>
<evidence type="ECO:0000256" key="1">
    <source>
        <dbReference type="ARBA" id="ARBA00004418"/>
    </source>
</evidence>
<dbReference type="PANTHER" id="PTHR43649">
    <property type="entry name" value="ARABINOSE-BINDING PROTEIN-RELATED"/>
    <property type="match status" value="1"/>
</dbReference>
<feature type="chain" id="PRO_5001783132" evidence="5">
    <location>
        <begin position="26"/>
        <end position="455"/>
    </location>
</feature>
<dbReference type="SUPFAM" id="SSF53850">
    <property type="entry name" value="Periplasmic binding protein-like II"/>
    <property type="match status" value="1"/>
</dbReference>
<dbReference type="Proteomes" id="UP000053675">
    <property type="component" value="Unassembled WGS sequence"/>
</dbReference>
<dbReference type="PANTHER" id="PTHR43649:SF29">
    <property type="entry name" value="OSMOPROTECTIVE COMPOUNDS-BINDING PROTEIN GGTB"/>
    <property type="match status" value="1"/>
</dbReference>
<name>A0A084U7W4_9HYPH</name>
<dbReference type="InterPro" id="IPR050490">
    <property type="entry name" value="Bact_solute-bd_prot1"/>
</dbReference>
<evidence type="ECO:0000256" key="5">
    <source>
        <dbReference type="SAM" id="SignalP"/>
    </source>
</evidence>
<dbReference type="eggNOG" id="COG1653">
    <property type="taxonomic scope" value="Bacteria"/>
</dbReference>
<gene>
    <name evidence="6" type="ORF">EL18_00064</name>
</gene>
<dbReference type="Gene3D" id="3.40.190.10">
    <property type="entry name" value="Periplasmic binding protein-like II"/>
    <property type="match status" value="2"/>
</dbReference>
<dbReference type="Pfam" id="PF01547">
    <property type="entry name" value="SBP_bac_1"/>
    <property type="match status" value="1"/>
</dbReference>
<dbReference type="AlphaFoldDB" id="A0A084U7W4"/>
<sequence length="455" mass="49770">MSMSKVRGSLATALALALFSSAAYAQELKFPVGEGEQFNWESFEEFKSAHDLSGQKLSIFGPWLSADEELFESVVAYFEEATGVDVDYTGSDSFEQQIVIDTQAGSAPNIAVFPQPGLAANLAEQGHLVPLGEETASWLAENYAAGESWVKLGTYAGEDGNEAFYAFPFKADVKSLVWYVPENFEDAGYEVPTTLEELKELTQQIAEDGETPWCIGLGSGGATGWPATDWVEDLMLRMESPEVYDQWVSNEIPFNDERIVKVIDEFGWFAKNDDYADGGTEGVVSTDFRDSPKGLFAAPPKCYLHHQASFIPGFFPEGTELGVDADFFYMPESSEKDLGKPVLGAGTVFAITEESEAARAFIEFLKTPIAHELWMAQSSFLTAHTGVNTDAYANDAMKKQGEILLEATTFRFDASDLMPGKIGAGAFWTGMIDYVGGKSAEDVASDIQKEWDSIK</sequence>
<evidence type="ECO:0000313" key="6">
    <source>
        <dbReference type="EMBL" id="KFB09050.1"/>
    </source>
</evidence>
<keyword evidence="7" id="KW-1185">Reference proteome</keyword>
<keyword evidence="5" id="KW-0732">Signal</keyword>
<dbReference type="GO" id="GO:0042597">
    <property type="term" value="C:periplasmic space"/>
    <property type="evidence" value="ECO:0007669"/>
    <property type="project" value="UniProtKB-SubCell"/>
</dbReference>
<evidence type="ECO:0000256" key="2">
    <source>
        <dbReference type="ARBA" id="ARBA00008520"/>
    </source>
</evidence>
<keyword evidence="4" id="KW-0574">Periplasm</keyword>
<evidence type="ECO:0000256" key="4">
    <source>
        <dbReference type="ARBA" id="ARBA00022764"/>
    </source>
</evidence>
<dbReference type="PATRIC" id="fig|472175.3.peg.66"/>
<protein>
    <submittedName>
        <fullName evidence="6">Extracellular solute-binding protein</fullName>
    </submittedName>
</protein>